<evidence type="ECO:0000313" key="1">
    <source>
        <dbReference type="EMBL" id="MDE1655500.1"/>
    </source>
</evidence>
<evidence type="ECO:0008006" key="3">
    <source>
        <dbReference type="Google" id="ProtNLM"/>
    </source>
</evidence>
<accession>A0ABT5V3D6</accession>
<dbReference type="Proteomes" id="UP001219297">
    <property type="component" value="Unassembled WGS sequence"/>
</dbReference>
<organism evidence="1 2">
    <name type="scientific">Actinotignum sanguinis</name>
    <dbReference type="NCBI Taxonomy" id="1445614"/>
    <lineage>
        <taxon>Bacteria</taxon>
        <taxon>Bacillati</taxon>
        <taxon>Actinomycetota</taxon>
        <taxon>Actinomycetes</taxon>
        <taxon>Actinomycetales</taxon>
        <taxon>Actinomycetaceae</taxon>
        <taxon>Actinotignum</taxon>
    </lineage>
</organism>
<name>A0ABT5V3D6_9ACTO</name>
<reference evidence="1 2" key="1">
    <citation type="submission" date="2023-02" db="EMBL/GenBank/DDBJ databases">
        <title>Defining the Infant Male Urobiome and Moving Towards Mechanisms in Urobiome Research.</title>
        <authorList>
            <person name="Reasoner S."/>
            <person name="Flores V."/>
            <person name="Van Horn G."/>
            <person name="Morales G."/>
            <person name="Peard L."/>
            <person name="Abelson B."/>
            <person name="Manuel C."/>
            <person name="Lee J."/>
            <person name="Baker B."/>
            <person name="Williams T."/>
            <person name="Schmitz J."/>
            <person name="Clayton D."/>
            <person name="Hadjifrangiskou M."/>
        </authorList>
    </citation>
    <scope>NUCLEOTIDE SEQUENCE [LARGE SCALE GENOMIC DNA]</scope>
    <source>
        <strain evidence="1 2">AS1053</strain>
    </source>
</reference>
<sequence>MRKIRDAAHSPAERGAAVVDFCLLAGIVALAALALAVLGSRVFAIEQIRDCAARAARTGAVRHLNLSEVARQAESDIGARLPGCQCTANASTIRIGSEEFLRVEISGNYSSILGTSRVRLHAHAHVLDTDATTPRWASP</sequence>
<protein>
    <recommendedName>
        <fullName evidence="3">Pilus assembly protein TadE</fullName>
    </recommendedName>
</protein>
<gene>
    <name evidence="1" type="ORF">PWJ81_00220</name>
</gene>
<evidence type="ECO:0000313" key="2">
    <source>
        <dbReference type="Proteomes" id="UP001219297"/>
    </source>
</evidence>
<proteinExistence type="predicted"/>
<dbReference type="EMBL" id="JARBHI010000001">
    <property type="protein sequence ID" value="MDE1655500.1"/>
    <property type="molecule type" value="Genomic_DNA"/>
</dbReference>
<keyword evidence="2" id="KW-1185">Reference proteome</keyword>
<comment type="caution">
    <text evidence="1">The sequence shown here is derived from an EMBL/GenBank/DDBJ whole genome shotgun (WGS) entry which is preliminary data.</text>
</comment>
<dbReference type="RefSeq" id="WP_274778225.1">
    <property type="nucleotide sequence ID" value="NZ_JARBHI010000001.1"/>
</dbReference>